<dbReference type="Proteomes" id="UP000318437">
    <property type="component" value="Unassembled WGS sequence"/>
</dbReference>
<evidence type="ECO:0000256" key="2">
    <source>
        <dbReference type="SAM" id="Phobius"/>
    </source>
</evidence>
<dbReference type="OrthoDB" id="9914147at2"/>
<gene>
    <name evidence="3" type="ORF">Pla144_36920</name>
</gene>
<feature type="transmembrane region" description="Helical" evidence="2">
    <location>
        <begin position="105"/>
        <end position="124"/>
    </location>
</feature>
<evidence type="ECO:0000256" key="1">
    <source>
        <dbReference type="SAM" id="Coils"/>
    </source>
</evidence>
<keyword evidence="2" id="KW-0472">Membrane</keyword>
<dbReference type="EMBL" id="SJPS01000006">
    <property type="protein sequence ID" value="TWU23517.1"/>
    <property type="molecule type" value="Genomic_DNA"/>
</dbReference>
<evidence type="ECO:0000313" key="3">
    <source>
        <dbReference type="EMBL" id="TWU23517.1"/>
    </source>
</evidence>
<proteinExistence type="predicted"/>
<accession>A0A5C6CIM6</accession>
<feature type="coiled-coil region" evidence="1">
    <location>
        <begin position="72"/>
        <end position="99"/>
    </location>
</feature>
<organism evidence="3 4">
    <name type="scientific">Bythopirellula polymerisocia</name>
    <dbReference type="NCBI Taxonomy" id="2528003"/>
    <lineage>
        <taxon>Bacteria</taxon>
        <taxon>Pseudomonadati</taxon>
        <taxon>Planctomycetota</taxon>
        <taxon>Planctomycetia</taxon>
        <taxon>Pirellulales</taxon>
        <taxon>Lacipirellulaceae</taxon>
        <taxon>Bythopirellula</taxon>
    </lineage>
</organism>
<keyword evidence="4" id="KW-1185">Reference proteome</keyword>
<feature type="transmembrane region" description="Helical" evidence="2">
    <location>
        <begin position="6"/>
        <end position="28"/>
    </location>
</feature>
<name>A0A5C6CIM6_9BACT</name>
<keyword evidence="2" id="KW-1133">Transmembrane helix</keyword>
<protein>
    <submittedName>
        <fullName evidence="3">Uncharacterized protein</fullName>
    </submittedName>
</protein>
<evidence type="ECO:0000313" key="4">
    <source>
        <dbReference type="Proteomes" id="UP000318437"/>
    </source>
</evidence>
<dbReference type="RefSeq" id="WP_146452027.1">
    <property type="nucleotide sequence ID" value="NZ_SJPS01000006.1"/>
</dbReference>
<dbReference type="AlphaFoldDB" id="A0A5C6CIM6"/>
<sequence>MANSSFGSAWPGVTATFGVLLIIAGLLMPAMSDPAQAITQEQADEFYESATAIEHATANRAKQIREKKAPDNAEQARELQAARERFTAAKEEVESAKDERKSLAFWLKMGGVVFVVIGAGGLFAQKSGG</sequence>
<comment type="caution">
    <text evidence="3">The sequence shown here is derived from an EMBL/GenBank/DDBJ whole genome shotgun (WGS) entry which is preliminary data.</text>
</comment>
<reference evidence="3 4" key="1">
    <citation type="submission" date="2019-02" db="EMBL/GenBank/DDBJ databases">
        <title>Deep-cultivation of Planctomycetes and their phenomic and genomic characterization uncovers novel biology.</title>
        <authorList>
            <person name="Wiegand S."/>
            <person name="Jogler M."/>
            <person name="Boedeker C."/>
            <person name="Pinto D."/>
            <person name="Vollmers J."/>
            <person name="Rivas-Marin E."/>
            <person name="Kohn T."/>
            <person name="Peeters S.H."/>
            <person name="Heuer A."/>
            <person name="Rast P."/>
            <person name="Oberbeckmann S."/>
            <person name="Bunk B."/>
            <person name="Jeske O."/>
            <person name="Meyerdierks A."/>
            <person name="Storesund J.E."/>
            <person name="Kallscheuer N."/>
            <person name="Luecker S."/>
            <person name="Lage O.M."/>
            <person name="Pohl T."/>
            <person name="Merkel B.J."/>
            <person name="Hornburger P."/>
            <person name="Mueller R.-W."/>
            <person name="Bruemmer F."/>
            <person name="Labrenz M."/>
            <person name="Spormann A.M."/>
            <person name="Op Den Camp H."/>
            <person name="Overmann J."/>
            <person name="Amann R."/>
            <person name="Jetten M.S.M."/>
            <person name="Mascher T."/>
            <person name="Medema M.H."/>
            <person name="Devos D.P."/>
            <person name="Kaster A.-K."/>
            <person name="Ovreas L."/>
            <person name="Rohde M."/>
            <person name="Galperin M.Y."/>
            <person name="Jogler C."/>
        </authorList>
    </citation>
    <scope>NUCLEOTIDE SEQUENCE [LARGE SCALE GENOMIC DNA]</scope>
    <source>
        <strain evidence="3 4">Pla144</strain>
    </source>
</reference>
<keyword evidence="1" id="KW-0175">Coiled coil</keyword>
<keyword evidence="2" id="KW-0812">Transmembrane</keyword>